<evidence type="ECO:0000313" key="5">
    <source>
        <dbReference type="EMBL" id="MCU9595652.1"/>
    </source>
</evidence>
<dbReference type="CDD" id="cd06996">
    <property type="entry name" value="cupin_Lmo2851-like_N"/>
    <property type="match status" value="1"/>
</dbReference>
<keyword evidence="2" id="KW-0238">DNA-binding</keyword>
<dbReference type="SMART" id="SM00342">
    <property type="entry name" value="HTH_ARAC"/>
    <property type="match status" value="1"/>
</dbReference>
<dbReference type="Gene3D" id="1.10.10.60">
    <property type="entry name" value="Homeodomain-like"/>
    <property type="match status" value="2"/>
</dbReference>
<dbReference type="InterPro" id="IPR037923">
    <property type="entry name" value="HTH-like"/>
</dbReference>
<dbReference type="InterPro" id="IPR009057">
    <property type="entry name" value="Homeodomain-like_sf"/>
</dbReference>
<evidence type="ECO:0000313" key="6">
    <source>
        <dbReference type="Proteomes" id="UP001208656"/>
    </source>
</evidence>
<dbReference type="Pfam" id="PF07883">
    <property type="entry name" value="Cupin_2"/>
    <property type="match status" value="1"/>
</dbReference>
<dbReference type="InterPro" id="IPR013096">
    <property type="entry name" value="Cupin_2"/>
</dbReference>
<evidence type="ECO:0000256" key="2">
    <source>
        <dbReference type="ARBA" id="ARBA00023125"/>
    </source>
</evidence>
<accession>A0ABT2WNY7</accession>
<organism evidence="5 6">
    <name type="scientific">Pallidibacillus thermolactis</name>
    <dbReference type="NCBI Taxonomy" id="251051"/>
    <lineage>
        <taxon>Bacteria</taxon>
        <taxon>Bacillati</taxon>
        <taxon>Bacillota</taxon>
        <taxon>Bacilli</taxon>
        <taxon>Bacillales</taxon>
        <taxon>Bacillaceae</taxon>
        <taxon>Pallidibacillus</taxon>
    </lineage>
</organism>
<proteinExistence type="predicted"/>
<dbReference type="PANTHER" id="PTHR43280">
    <property type="entry name" value="ARAC-FAMILY TRANSCRIPTIONAL REGULATOR"/>
    <property type="match status" value="1"/>
</dbReference>
<comment type="caution">
    <text evidence="5">The sequence shown here is derived from an EMBL/GenBank/DDBJ whole genome shotgun (WGS) entry which is preliminary data.</text>
</comment>
<dbReference type="PANTHER" id="PTHR43280:SF28">
    <property type="entry name" value="HTH-TYPE TRANSCRIPTIONAL ACTIVATOR RHAS"/>
    <property type="match status" value="1"/>
</dbReference>
<dbReference type="PROSITE" id="PS00041">
    <property type="entry name" value="HTH_ARAC_FAMILY_1"/>
    <property type="match status" value="1"/>
</dbReference>
<evidence type="ECO:0000256" key="1">
    <source>
        <dbReference type="ARBA" id="ARBA00023015"/>
    </source>
</evidence>
<keyword evidence="6" id="KW-1185">Reference proteome</keyword>
<name>A0ABT2WNY7_9BACI</name>
<dbReference type="EMBL" id="JAOUSE010000066">
    <property type="protein sequence ID" value="MCU9595652.1"/>
    <property type="molecule type" value="Genomic_DNA"/>
</dbReference>
<protein>
    <submittedName>
        <fullName evidence="5">Helix-turn-helix domain-containing protein</fullName>
    </submittedName>
</protein>
<dbReference type="SUPFAM" id="SSF46689">
    <property type="entry name" value="Homeodomain-like"/>
    <property type="match status" value="1"/>
</dbReference>
<dbReference type="InterPro" id="IPR018060">
    <property type="entry name" value="HTH_AraC"/>
</dbReference>
<reference evidence="5 6" key="1">
    <citation type="submission" date="2022-10" db="EMBL/GenBank/DDBJ databases">
        <title>Description of Fervidibacillus gen. nov. in the family Fervidibacillaceae fam. nov. with two species, Fervidibacillus albus sp. nov., and Fervidibacillus halotolerans sp. nov., isolated from tidal flat sediments.</title>
        <authorList>
            <person name="Kwon K.K."/>
            <person name="Yang S.-H."/>
        </authorList>
    </citation>
    <scope>NUCLEOTIDE SEQUENCE [LARGE SCALE GENOMIC DNA]</scope>
    <source>
        <strain evidence="5 6">DSM 23332</strain>
    </source>
</reference>
<keyword evidence="1" id="KW-0805">Transcription regulation</keyword>
<dbReference type="Pfam" id="PF12833">
    <property type="entry name" value="HTH_18"/>
    <property type="match status" value="1"/>
</dbReference>
<feature type="domain" description="HTH araC/xylS-type" evidence="4">
    <location>
        <begin position="224"/>
        <end position="321"/>
    </location>
</feature>
<dbReference type="SUPFAM" id="SSF51215">
    <property type="entry name" value="Regulatory protein AraC"/>
    <property type="match status" value="1"/>
</dbReference>
<dbReference type="InterPro" id="IPR018062">
    <property type="entry name" value="HTH_AraC-typ_CS"/>
</dbReference>
<evidence type="ECO:0000259" key="4">
    <source>
        <dbReference type="PROSITE" id="PS01124"/>
    </source>
</evidence>
<dbReference type="RefSeq" id="WP_173657835.1">
    <property type="nucleotide sequence ID" value="NZ_JAOUSE010000066.1"/>
</dbReference>
<gene>
    <name evidence="5" type="ORF">OEV82_14565</name>
</gene>
<dbReference type="InterPro" id="IPR014710">
    <property type="entry name" value="RmlC-like_jellyroll"/>
</dbReference>
<dbReference type="Proteomes" id="UP001208656">
    <property type="component" value="Unassembled WGS sequence"/>
</dbReference>
<keyword evidence="3" id="KW-0804">Transcription</keyword>
<evidence type="ECO:0000256" key="3">
    <source>
        <dbReference type="ARBA" id="ARBA00023163"/>
    </source>
</evidence>
<sequence length="321" mass="37895">MDIIVMQKLKSYTPEEEAHKKEKTFVDNISDKDKEKTNNSFKILNTLFYNNKDIFISKHNRFADYPLHSHQFVEINYVVSGKCTQVVEGETVTLHEGDIILLDIGCQHEIKALSEEDIMVNIIFSDRSINIQWLYEMKVSNNIIFEFLNNILSGEHNSQKYLIYQNNNSSIINTLNQIVEEYYLQKPYADIIISNLLNILFTELVRNYSIKEDKKITPHQSLIIDILKEIEKHYKEIKIGEIAKKYGYNKNYLSNLIKKETSYTFSELVTRQRLIKARNLITATSMPINEIAQEVGFSNKHFFYEKYKQYYKRLPGEDRKE</sequence>
<dbReference type="Gene3D" id="2.60.120.10">
    <property type="entry name" value="Jelly Rolls"/>
    <property type="match status" value="1"/>
</dbReference>
<dbReference type="PROSITE" id="PS01124">
    <property type="entry name" value="HTH_ARAC_FAMILY_2"/>
    <property type="match status" value="1"/>
</dbReference>